<dbReference type="Proteomes" id="UP000887576">
    <property type="component" value="Unplaced"/>
</dbReference>
<protein>
    <submittedName>
        <fullName evidence="2">UDP-N-acetylglucosamine pyrophosphorylase</fullName>
    </submittedName>
</protein>
<organism evidence="1 2">
    <name type="scientific">Panagrolaimus sp. JU765</name>
    <dbReference type="NCBI Taxonomy" id="591449"/>
    <lineage>
        <taxon>Eukaryota</taxon>
        <taxon>Metazoa</taxon>
        <taxon>Ecdysozoa</taxon>
        <taxon>Nematoda</taxon>
        <taxon>Chromadorea</taxon>
        <taxon>Rhabditida</taxon>
        <taxon>Tylenchina</taxon>
        <taxon>Panagrolaimomorpha</taxon>
        <taxon>Panagrolaimoidea</taxon>
        <taxon>Panagrolaimidae</taxon>
        <taxon>Panagrolaimus</taxon>
    </lineage>
</organism>
<name>A0AC34Q6B4_9BILA</name>
<evidence type="ECO:0000313" key="2">
    <source>
        <dbReference type="WBParaSite" id="JU765_v2.g13255.t1"/>
    </source>
</evidence>
<proteinExistence type="predicted"/>
<reference evidence="2" key="1">
    <citation type="submission" date="2022-11" db="UniProtKB">
        <authorList>
            <consortium name="WormBaseParasite"/>
        </authorList>
    </citation>
    <scope>IDENTIFICATION</scope>
</reference>
<evidence type="ECO:0000313" key="1">
    <source>
        <dbReference type="Proteomes" id="UP000887576"/>
    </source>
</evidence>
<dbReference type="WBParaSite" id="JU765_v2.g13255.t1">
    <property type="protein sequence ID" value="JU765_v2.g13255.t1"/>
    <property type="gene ID" value="JU765_v2.g13255"/>
</dbReference>
<sequence>MTDNPYGVQTTYRQNPIVLNLKYFEDDEKRDSILNEFSSFNWENIDKEFDVAKEFHKNALNSTNSDIEQFPRSRVYSRMGYSSADLDRSRVAGLEAIGRNELCILTLAGGQASRLGATCPKGFFPLKLGYDEELKNCLFYLQALQIAALQKVANGKILWLVMTSKSTDTETRNLLPQVAKLAGLDDDQLMFFVQPEIPCFDENGRFLTGYGHILTAPNGNGGIYEAITPLLPDLRQRGIKYFHVYCVDNILVRVGDPFFIGTCINNKADCAAKTVEKYDPHEKIGIFCIDRRSPSDDVIYNFKHKNSLFNDCRVKVIEYSEITHEQAEERDPFTDKLMFRDGNIANHFFVIEFLEYAKYFTIPYHIAEKNIKVYDPRLKDTVVKGIKLERFIFDAFVHSKNFLIYEVSRDDEFAPLKNSDAVSHADCPTSCIAALEKLTSKWEKEHGCDLSKEELFKVFL</sequence>
<accession>A0AC34Q6B4</accession>